<dbReference type="Gene3D" id="3.90.79.10">
    <property type="entry name" value="Nucleoside Triphosphate Pyrophosphohydrolase"/>
    <property type="match status" value="1"/>
</dbReference>
<protein>
    <recommendedName>
        <fullName evidence="9">Nudix hydrolase domain-containing protein</fullName>
    </recommendedName>
</protein>
<evidence type="ECO:0000256" key="1">
    <source>
        <dbReference type="ARBA" id="ARBA00001946"/>
    </source>
</evidence>
<keyword evidence="5" id="KW-0378">Hydrolase</keyword>
<dbReference type="OrthoDB" id="2011998at2759"/>
<feature type="domain" description="Nudix hydrolase" evidence="9">
    <location>
        <begin position="18"/>
        <end position="162"/>
    </location>
</feature>
<dbReference type="GO" id="GO:0046872">
    <property type="term" value="F:metal ion binding"/>
    <property type="evidence" value="ECO:0007669"/>
    <property type="project" value="UniProtKB-KW"/>
</dbReference>
<dbReference type="InterPro" id="IPR020084">
    <property type="entry name" value="NUDIX_hydrolase_CS"/>
</dbReference>
<dbReference type="AlphaFoldDB" id="A0A843VUP4"/>
<dbReference type="Pfam" id="PF00293">
    <property type="entry name" value="NUDIX"/>
    <property type="match status" value="1"/>
</dbReference>
<evidence type="ECO:0000256" key="3">
    <source>
        <dbReference type="ARBA" id="ARBA00005582"/>
    </source>
</evidence>
<evidence type="ECO:0000256" key="7">
    <source>
        <dbReference type="ARBA" id="ARBA00022946"/>
    </source>
</evidence>
<keyword evidence="11" id="KW-1185">Reference proteome</keyword>
<keyword evidence="7" id="KW-0809">Transit peptide</keyword>
<dbReference type="InterPro" id="IPR015797">
    <property type="entry name" value="NUDIX_hydrolase-like_dom_sf"/>
</dbReference>
<comment type="caution">
    <text evidence="10">The sequence shown here is derived from an EMBL/GenBank/DDBJ whole genome shotgun (WGS) entry which is preliminary data.</text>
</comment>
<evidence type="ECO:0000256" key="6">
    <source>
        <dbReference type="ARBA" id="ARBA00022842"/>
    </source>
</evidence>
<dbReference type="Proteomes" id="UP000652761">
    <property type="component" value="Unassembled WGS sequence"/>
</dbReference>
<evidence type="ECO:0000256" key="2">
    <source>
        <dbReference type="ARBA" id="ARBA00004173"/>
    </source>
</evidence>
<dbReference type="GO" id="GO:0016462">
    <property type="term" value="F:pyrophosphatase activity"/>
    <property type="evidence" value="ECO:0007669"/>
    <property type="project" value="InterPro"/>
</dbReference>
<dbReference type="PANTHER" id="PTHR12629:SF71">
    <property type="entry name" value="HYDROLASE 13, MITOCHONDRIAL, PUTATIVE, EXPRESSED-RELATED"/>
    <property type="match status" value="1"/>
</dbReference>
<comment type="subcellular location">
    <subcellularLocation>
        <location evidence="2">Mitochondrion</location>
    </subcellularLocation>
</comment>
<evidence type="ECO:0000256" key="8">
    <source>
        <dbReference type="ARBA" id="ARBA00023128"/>
    </source>
</evidence>
<dbReference type="PROSITE" id="PS00893">
    <property type="entry name" value="NUDIX_BOX"/>
    <property type="match status" value="1"/>
</dbReference>
<dbReference type="GO" id="GO:0005634">
    <property type="term" value="C:nucleus"/>
    <property type="evidence" value="ECO:0007669"/>
    <property type="project" value="TreeGrafter"/>
</dbReference>
<keyword evidence="6" id="KW-0460">Magnesium</keyword>
<dbReference type="EMBL" id="NMUH01002022">
    <property type="protein sequence ID" value="MQL97250.1"/>
    <property type="molecule type" value="Genomic_DNA"/>
</dbReference>
<gene>
    <name evidence="10" type="ORF">Taro_029927</name>
</gene>
<dbReference type="PANTHER" id="PTHR12629">
    <property type="entry name" value="DIPHOSPHOINOSITOL POLYPHOSPHATE PHOSPHOHYDROLASE"/>
    <property type="match status" value="1"/>
</dbReference>
<name>A0A843VUP4_COLES</name>
<comment type="similarity">
    <text evidence="3">Belongs to the Nudix hydrolase family.</text>
</comment>
<dbReference type="FunFam" id="3.90.79.10:FF:000030">
    <property type="entry name" value="Nudix hydrolase 13 mitochondrial"/>
    <property type="match status" value="1"/>
</dbReference>
<proteinExistence type="inferred from homology"/>
<dbReference type="InterPro" id="IPR047198">
    <property type="entry name" value="DDP-like_NUDIX"/>
</dbReference>
<sequence length="210" mass="23738">MSEEARTGRHRQRYDDDNARLVAGCIPYRLKESGDYTTNLEEKLEVLMISSPNRDDLVFPKGGWELDETLQEAACREAYEEAGIRGIIHGKRLGPWVSRSKSSESSCSLEGSCRCYMYALEVTEEFDSWPEQASHERRWLPVPEARSLCRYKWMEEALGEFLECQDAAISTSSSSFYGKPSESERISGTTLPIVVGRECNCASMLDPISV</sequence>
<dbReference type="SMR" id="A0A843VUP4"/>
<dbReference type="GO" id="GO:0005739">
    <property type="term" value="C:mitochondrion"/>
    <property type="evidence" value="ECO:0007669"/>
    <property type="project" value="UniProtKB-SubCell"/>
</dbReference>
<evidence type="ECO:0000256" key="4">
    <source>
        <dbReference type="ARBA" id="ARBA00022723"/>
    </source>
</evidence>
<dbReference type="PROSITE" id="PS51462">
    <property type="entry name" value="NUDIX"/>
    <property type="match status" value="1"/>
</dbReference>
<dbReference type="SUPFAM" id="SSF55811">
    <property type="entry name" value="Nudix"/>
    <property type="match status" value="1"/>
</dbReference>
<comment type="cofactor">
    <cofactor evidence="1">
        <name>Mg(2+)</name>
        <dbReference type="ChEBI" id="CHEBI:18420"/>
    </cofactor>
</comment>
<evidence type="ECO:0000313" key="11">
    <source>
        <dbReference type="Proteomes" id="UP000652761"/>
    </source>
</evidence>
<keyword evidence="4" id="KW-0479">Metal-binding</keyword>
<dbReference type="InterPro" id="IPR000086">
    <property type="entry name" value="NUDIX_hydrolase_dom"/>
</dbReference>
<evidence type="ECO:0000256" key="5">
    <source>
        <dbReference type="ARBA" id="ARBA00022801"/>
    </source>
</evidence>
<dbReference type="CDD" id="cd04666">
    <property type="entry name" value="NUDIX_DIPP2_like_Nudt4"/>
    <property type="match status" value="1"/>
</dbReference>
<accession>A0A843VUP4</accession>
<evidence type="ECO:0000313" key="10">
    <source>
        <dbReference type="EMBL" id="MQL97250.1"/>
    </source>
</evidence>
<keyword evidence="8" id="KW-0496">Mitochondrion</keyword>
<reference evidence="10" key="1">
    <citation type="submission" date="2017-07" db="EMBL/GenBank/DDBJ databases">
        <title>Taro Niue Genome Assembly and Annotation.</title>
        <authorList>
            <person name="Atibalentja N."/>
            <person name="Keating K."/>
            <person name="Fields C.J."/>
        </authorList>
    </citation>
    <scope>NUCLEOTIDE SEQUENCE</scope>
    <source>
        <strain evidence="10">Niue_2</strain>
        <tissue evidence="10">Leaf</tissue>
    </source>
</reference>
<organism evidence="10 11">
    <name type="scientific">Colocasia esculenta</name>
    <name type="common">Wild taro</name>
    <name type="synonym">Arum esculentum</name>
    <dbReference type="NCBI Taxonomy" id="4460"/>
    <lineage>
        <taxon>Eukaryota</taxon>
        <taxon>Viridiplantae</taxon>
        <taxon>Streptophyta</taxon>
        <taxon>Embryophyta</taxon>
        <taxon>Tracheophyta</taxon>
        <taxon>Spermatophyta</taxon>
        <taxon>Magnoliopsida</taxon>
        <taxon>Liliopsida</taxon>
        <taxon>Araceae</taxon>
        <taxon>Aroideae</taxon>
        <taxon>Colocasieae</taxon>
        <taxon>Colocasia</taxon>
    </lineage>
</organism>
<evidence type="ECO:0000259" key="9">
    <source>
        <dbReference type="PROSITE" id="PS51462"/>
    </source>
</evidence>